<keyword evidence="6 7" id="KW-0472">Membrane</keyword>
<comment type="subcellular location">
    <subcellularLocation>
        <location evidence="1">Membrane</location>
        <topology evidence="1">Multi-pass membrane protein</topology>
    </subcellularLocation>
</comment>
<proteinExistence type="predicted"/>
<evidence type="ECO:0000256" key="2">
    <source>
        <dbReference type="ARBA" id="ARBA00022448"/>
    </source>
</evidence>
<feature type="transmembrane region" description="Helical" evidence="7">
    <location>
        <begin position="67"/>
        <end position="86"/>
    </location>
</feature>
<feature type="transmembrane region" description="Helical" evidence="7">
    <location>
        <begin position="127"/>
        <end position="149"/>
    </location>
</feature>
<dbReference type="GO" id="GO:0016020">
    <property type="term" value="C:membrane"/>
    <property type="evidence" value="ECO:0007669"/>
    <property type="project" value="UniProtKB-SubCell"/>
</dbReference>
<dbReference type="Proteomes" id="UP000186406">
    <property type="component" value="Unassembled WGS sequence"/>
</dbReference>
<feature type="transmembrane region" description="Helical" evidence="7">
    <location>
        <begin position="263"/>
        <end position="284"/>
    </location>
</feature>
<dbReference type="PANTHER" id="PTHR36838:SF3">
    <property type="entry name" value="TRANSPORTER AUXIN EFFLUX CARRIER EC FAMILY"/>
    <property type="match status" value="1"/>
</dbReference>
<sequence length="319" mass="33609">MSFTEIFMLLVPVFGLLGLGWLAATLKLMPVAVSDALGTFAATIALPALLFHALAKAHFPDISPWPFWIAYFTGVVITWGLGDFCYRRLFGGEARIGIVAGVSSAFSNTAMLGIPIVFSVYGKAGDVPLLLLISVHLPIMTVAATVLFERIEMAQSGRRHFNVAHLTKRIVVNIVKNPIVIGIFAGAVVRALGISIEGPVEEIVVRLSDTAVPCALFALGMSLKRYGLREHIAASGVIVVLKLVVMPAIVFVMSRYVMTMPPIWSAVATVSAASATGVNAYLIANRAGVGLGLASNAITVTSAAAAITIGIWLGIIGIP</sequence>
<evidence type="ECO:0008006" key="10">
    <source>
        <dbReference type="Google" id="ProtNLM"/>
    </source>
</evidence>
<evidence type="ECO:0000256" key="3">
    <source>
        <dbReference type="ARBA" id="ARBA00022475"/>
    </source>
</evidence>
<name>A0A1M7ZBV9_9HYPH</name>
<keyword evidence="3" id="KW-1003">Cell membrane</keyword>
<evidence type="ECO:0000256" key="6">
    <source>
        <dbReference type="ARBA" id="ARBA00023136"/>
    </source>
</evidence>
<reference evidence="8 9" key="1">
    <citation type="submission" date="2016-12" db="EMBL/GenBank/DDBJ databases">
        <authorList>
            <person name="Song W.-J."/>
            <person name="Kurnit D.M."/>
        </authorList>
    </citation>
    <scope>NUCLEOTIDE SEQUENCE [LARGE SCALE GENOMIC DNA]</scope>
    <source>
        <strain evidence="8 9">DSM 19599</strain>
    </source>
</reference>
<feature type="transmembrane region" description="Helical" evidence="7">
    <location>
        <begin position="232"/>
        <end position="257"/>
    </location>
</feature>
<dbReference type="AlphaFoldDB" id="A0A1M7ZBV9"/>
<evidence type="ECO:0000313" key="8">
    <source>
        <dbReference type="EMBL" id="SHO62374.1"/>
    </source>
</evidence>
<feature type="transmembrane region" description="Helical" evidence="7">
    <location>
        <begin position="296"/>
        <end position="318"/>
    </location>
</feature>
<feature type="transmembrane region" description="Helical" evidence="7">
    <location>
        <begin position="36"/>
        <end position="55"/>
    </location>
</feature>
<keyword evidence="5 7" id="KW-1133">Transmembrane helix</keyword>
<feature type="transmembrane region" description="Helical" evidence="7">
    <location>
        <begin position="6"/>
        <end position="24"/>
    </location>
</feature>
<dbReference type="EMBL" id="FRXO01000002">
    <property type="protein sequence ID" value="SHO62374.1"/>
    <property type="molecule type" value="Genomic_DNA"/>
</dbReference>
<gene>
    <name evidence="8" type="ORF">SAMN02745172_00979</name>
</gene>
<dbReference type="GO" id="GO:0055085">
    <property type="term" value="P:transmembrane transport"/>
    <property type="evidence" value="ECO:0007669"/>
    <property type="project" value="InterPro"/>
</dbReference>
<accession>A0A1M7ZBV9</accession>
<evidence type="ECO:0000313" key="9">
    <source>
        <dbReference type="Proteomes" id="UP000186406"/>
    </source>
</evidence>
<feature type="transmembrane region" description="Helical" evidence="7">
    <location>
        <begin position="170"/>
        <end position="191"/>
    </location>
</feature>
<keyword evidence="4 7" id="KW-0812">Transmembrane</keyword>
<dbReference type="Pfam" id="PF03547">
    <property type="entry name" value="Mem_trans"/>
    <property type="match status" value="1"/>
</dbReference>
<evidence type="ECO:0000256" key="4">
    <source>
        <dbReference type="ARBA" id="ARBA00022692"/>
    </source>
</evidence>
<dbReference type="STRING" id="1123029.SAMN02745172_00979"/>
<keyword evidence="9" id="KW-1185">Reference proteome</keyword>
<keyword evidence="2" id="KW-0813">Transport</keyword>
<dbReference type="PANTHER" id="PTHR36838">
    <property type="entry name" value="AUXIN EFFLUX CARRIER FAMILY PROTEIN"/>
    <property type="match status" value="1"/>
</dbReference>
<dbReference type="OrthoDB" id="9810457at2"/>
<dbReference type="InterPro" id="IPR004776">
    <property type="entry name" value="Mem_transp_PIN-like"/>
</dbReference>
<evidence type="ECO:0000256" key="7">
    <source>
        <dbReference type="SAM" id="Phobius"/>
    </source>
</evidence>
<protein>
    <recommendedName>
        <fullName evidence="10">AEC family transporter</fullName>
    </recommendedName>
</protein>
<evidence type="ECO:0000256" key="5">
    <source>
        <dbReference type="ARBA" id="ARBA00022989"/>
    </source>
</evidence>
<dbReference type="RefSeq" id="WP_084564038.1">
    <property type="nucleotide sequence ID" value="NZ_FRXO01000002.1"/>
</dbReference>
<organism evidence="8 9">
    <name type="scientific">Pseudoxanthobacter soli DSM 19599</name>
    <dbReference type="NCBI Taxonomy" id="1123029"/>
    <lineage>
        <taxon>Bacteria</taxon>
        <taxon>Pseudomonadati</taxon>
        <taxon>Pseudomonadota</taxon>
        <taxon>Alphaproteobacteria</taxon>
        <taxon>Hyphomicrobiales</taxon>
        <taxon>Segnochrobactraceae</taxon>
        <taxon>Pseudoxanthobacter</taxon>
    </lineage>
</organism>
<evidence type="ECO:0000256" key="1">
    <source>
        <dbReference type="ARBA" id="ARBA00004141"/>
    </source>
</evidence>
<feature type="transmembrane region" description="Helical" evidence="7">
    <location>
        <begin position="98"/>
        <end position="121"/>
    </location>
</feature>